<dbReference type="Pfam" id="PF03959">
    <property type="entry name" value="FSH1"/>
    <property type="match status" value="1"/>
</dbReference>
<reference evidence="3 4" key="1">
    <citation type="submission" date="2024-07" db="EMBL/GenBank/DDBJ databases">
        <title>Section-level genome sequencing and comparative genomics of Aspergillus sections Usti and Cavernicolus.</title>
        <authorList>
            <consortium name="Lawrence Berkeley National Laboratory"/>
            <person name="Nybo J.L."/>
            <person name="Vesth T.C."/>
            <person name="Theobald S."/>
            <person name="Frisvad J.C."/>
            <person name="Larsen T.O."/>
            <person name="Kjaerboelling I."/>
            <person name="Rothschild-Mancinelli K."/>
            <person name="Lyhne E.K."/>
            <person name="Kogle M.E."/>
            <person name="Barry K."/>
            <person name="Clum A."/>
            <person name="Na H."/>
            <person name="Ledsgaard L."/>
            <person name="Lin J."/>
            <person name="Lipzen A."/>
            <person name="Kuo A."/>
            <person name="Riley R."/>
            <person name="Mondo S."/>
            <person name="Labutti K."/>
            <person name="Haridas S."/>
            <person name="Pangalinan J."/>
            <person name="Salamov A.A."/>
            <person name="Simmons B.A."/>
            <person name="Magnuson J.K."/>
            <person name="Chen J."/>
            <person name="Drula E."/>
            <person name="Henrissat B."/>
            <person name="Wiebenga A."/>
            <person name="Lubbers R.J."/>
            <person name="Gomes A.C."/>
            <person name="Macurrencykelacurrency M.R."/>
            <person name="Stajich J."/>
            <person name="Grigoriev I.V."/>
            <person name="Mortensen U.H."/>
            <person name="De Vries R.P."/>
            <person name="Baker S.E."/>
            <person name="Andersen M.R."/>
        </authorList>
    </citation>
    <scope>NUCLEOTIDE SEQUENCE [LARGE SCALE GENOMIC DNA]</scope>
    <source>
        <strain evidence="3 4">CBS 449.75</strain>
    </source>
</reference>
<dbReference type="InterPro" id="IPR050593">
    <property type="entry name" value="LovG"/>
</dbReference>
<accession>A0ABR4LL99</accession>
<comment type="caution">
    <text evidence="3">The sequence shown here is derived from an EMBL/GenBank/DDBJ whole genome shotgun (WGS) entry which is preliminary data.</text>
</comment>
<dbReference type="PANTHER" id="PTHR48070:SF1">
    <property type="entry name" value="SERINE HYDROLASE FSH DOMAIN-CONTAINING PROTEIN"/>
    <property type="match status" value="1"/>
</dbReference>
<dbReference type="InterPro" id="IPR005645">
    <property type="entry name" value="FSH-like_dom"/>
</dbReference>
<dbReference type="RefSeq" id="XP_070884305.1">
    <property type="nucleotide sequence ID" value="XM_071033369.1"/>
</dbReference>
<gene>
    <name evidence="3" type="ORF">BJX67DRAFT_383068</name>
</gene>
<keyword evidence="4" id="KW-1185">Reference proteome</keyword>
<sequence length="101" mass="11040">MPNTLPRIACFHGGGSNASIYEIQCSSLARLLSDTFQFEFFEGPFTRSAGPGIIPAFADYGPFKSWFDPNAEPGGEDGSGYDDAGRDGIERVLRLMEERGR</sequence>
<evidence type="ECO:0000313" key="3">
    <source>
        <dbReference type="EMBL" id="KAL2865326.1"/>
    </source>
</evidence>
<evidence type="ECO:0000259" key="2">
    <source>
        <dbReference type="Pfam" id="PF03959"/>
    </source>
</evidence>
<dbReference type="PANTHER" id="PTHR48070">
    <property type="entry name" value="ESTERASE OVCA2"/>
    <property type="match status" value="1"/>
</dbReference>
<keyword evidence="1" id="KW-0378">Hydrolase</keyword>
<protein>
    <recommendedName>
        <fullName evidence="2">Serine hydrolase domain-containing protein</fullName>
    </recommendedName>
</protein>
<evidence type="ECO:0000256" key="1">
    <source>
        <dbReference type="ARBA" id="ARBA00022801"/>
    </source>
</evidence>
<dbReference type="GeneID" id="98148441"/>
<evidence type="ECO:0000313" key="4">
    <source>
        <dbReference type="Proteomes" id="UP001610432"/>
    </source>
</evidence>
<dbReference type="Proteomes" id="UP001610432">
    <property type="component" value="Unassembled WGS sequence"/>
</dbReference>
<proteinExistence type="predicted"/>
<dbReference type="InterPro" id="IPR029058">
    <property type="entry name" value="AB_hydrolase_fold"/>
</dbReference>
<dbReference type="Gene3D" id="3.40.50.1820">
    <property type="entry name" value="alpha/beta hydrolase"/>
    <property type="match status" value="1"/>
</dbReference>
<dbReference type="EMBL" id="JBFXLQ010000033">
    <property type="protein sequence ID" value="KAL2865326.1"/>
    <property type="molecule type" value="Genomic_DNA"/>
</dbReference>
<feature type="non-terminal residue" evidence="3">
    <location>
        <position position="101"/>
    </location>
</feature>
<organism evidence="3 4">
    <name type="scientific">Aspergillus lucknowensis</name>
    <dbReference type="NCBI Taxonomy" id="176173"/>
    <lineage>
        <taxon>Eukaryota</taxon>
        <taxon>Fungi</taxon>
        <taxon>Dikarya</taxon>
        <taxon>Ascomycota</taxon>
        <taxon>Pezizomycotina</taxon>
        <taxon>Eurotiomycetes</taxon>
        <taxon>Eurotiomycetidae</taxon>
        <taxon>Eurotiales</taxon>
        <taxon>Aspergillaceae</taxon>
        <taxon>Aspergillus</taxon>
        <taxon>Aspergillus subgen. Nidulantes</taxon>
    </lineage>
</organism>
<feature type="domain" description="Serine hydrolase" evidence="2">
    <location>
        <begin position="5"/>
        <end position="100"/>
    </location>
</feature>
<name>A0ABR4LL99_9EURO</name>